<evidence type="ECO:0000256" key="1">
    <source>
        <dbReference type="SAM" id="MobiDB-lite"/>
    </source>
</evidence>
<dbReference type="EnsemblPlants" id="AET7Gv20943900.20">
    <property type="protein sequence ID" value="AET7Gv20943900.20"/>
    <property type="gene ID" value="AET7Gv20943900"/>
</dbReference>
<evidence type="ECO:0000313" key="2">
    <source>
        <dbReference type="EnsemblPlants" id="AET7Gv20943900.20"/>
    </source>
</evidence>
<feature type="region of interest" description="Disordered" evidence="1">
    <location>
        <begin position="133"/>
        <end position="197"/>
    </location>
</feature>
<organism evidence="2 3">
    <name type="scientific">Aegilops tauschii subsp. strangulata</name>
    <name type="common">Goatgrass</name>
    <dbReference type="NCBI Taxonomy" id="200361"/>
    <lineage>
        <taxon>Eukaryota</taxon>
        <taxon>Viridiplantae</taxon>
        <taxon>Streptophyta</taxon>
        <taxon>Embryophyta</taxon>
        <taxon>Tracheophyta</taxon>
        <taxon>Spermatophyta</taxon>
        <taxon>Magnoliopsida</taxon>
        <taxon>Liliopsida</taxon>
        <taxon>Poales</taxon>
        <taxon>Poaceae</taxon>
        <taxon>BOP clade</taxon>
        <taxon>Pooideae</taxon>
        <taxon>Triticodae</taxon>
        <taxon>Triticeae</taxon>
        <taxon>Triticinae</taxon>
        <taxon>Aegilops</taxon>
    </lineage>
</organism>
<protein>
    <submittedName>
        <fullName evidence="2">Uncharacterized protein</fullName>
    </submittedName>
</protein>
<dbReference type="EnsemblPlants" id="AET7Gv20943900.22">
    <property type="protein sequence ID" value="AET7Gv20943900.22"/>
    <property type="gene ID" value="AET7Gv20943900"/>
</dbReference>
<reference evidence="2" key="5">
    <citation type="journal article" date="2021" name="G3 (Bethesda)">
        <title>Aegilops tauschii genome assembly Aet v5.0 features greater sequence contiguity and improved annotation.</title>
        <authorList>
            <person name="Wang L."/>
            <person name="Zhu T."/>
            <person name="Rodriguez J.C."/>
            <person name="Deal K.R."/>
            <person name="Dubcovsky J."/>
            <person name="McGuire P.E."/>
            <person name="Lux T."/>
            <person name="Spannagl M."/>
            <person name="Mayer K.F.X."/>
            <person name="Baldrich P."/>
            <person name="Meyers B.C."/>
            <person name="Huo N."/>
            <person name="Gu Y.Q."/>
            <person name="Zhou H."/>
            <person name="Devos K.M."/>
            <person name="Bennetzen J.L."/>
            <person name="Unver T."/>
            <person name="Budak H."/>
            <person name="Gulick P.J."/>
            <person name="Galiba G."/>
            <person name="Kalapos B."/>
            <person name="Nelson D.R."/>
            <person name="Li P."/>
            <person name="You F.M."/>
            <person name="Luo M.C."/>
            <person name="Dvorak J."/>
        </authorList>
    </citation>
    <scope>NUCLEOTIDE SEQUENCE [LARGE SCALE GENOMIC DNA]</scope>
    <source>
        <strain evidence="2">cv. AL8/78</strain>
    </source>
</reference>
<keyword evidence="3" id="KW-1185">Reference proteome</keyword>
<dbReference type="AlphaFoldDB" id="A0A453SHK9"/>
<reference evidence="3" key="1">
    <citation type="journal article" date="2014" name="Science">
        <title>Ancient hybridizations among the ancestral genomes of bread wheat.</title>
        <authorList>
            <consortium name="International Wheat Genome Sequencing Consortium,"/>
            <person name="Marcussen T."/>
            <person name="Sandve S.R."/>
            <person name="Heier L."/>
            <person name="Spannagl M."/>
            <person name="Pfeifer M."/>
            <person name="Jakobsen K.S."/>
            <person name="Wulff B.B."/>
            <person name="Steuernagel B."/>
            <person name="Mayer K.F."/>
            <person name="Olsen O.A."/>
        </authorList>
    </citation>
    <scope>NUCLEOTIDE SEQUENCE [LARGE SCALE GENOMIC DNA]</scope>
    <source>
        <strain evidence="3">cv. AL8/78</strain>
    </source>
</reference>
<name>A0A453SHK9_AEGTS</name>
<dbReference type="Gramene" id="AET7Gv20943900.25">
    <property type="protein sequence ID" value="AET7Gv20943900.25"/>
    <property type="gene ID" value="AET7Gv20943900"/>
</dbReference>
<accession>A0A453SHK9</accession>
<reference evidence="3" key="2">
    <citation type="journal article" date="2017" name="Nat. Plants">
        <title>The Aegilops tauschii genome reveals multiple impacts of transposons.</title>
        <authorList>
            <person name="Zhao G."/>
            <person name="Zou C."/>
            <person name="Li K."/>
            <person name="Wang K."/>
            <person name="Li T."/>
            <person name="Gao L."/>
            <person name="Zhang X."/>
            <person name="Wang H."/>
            <person name="Yang Z."/>
            <person name="Liu X."/>
            <person name="Jiang W."/>
            <person name="Mao L."/>
            <person name="Kong X."/>
            <person name="Jiao Y."/>
            <person name="Jia J."/>
        </authorList>
    </citation>
    <scope>NUCLEOTIDE SEQUENCE [LARGE SCALE GENOMIC DNA]</scope>
    <source>
        <strain evidence="3">cv. AL8/78</strain>
    </source>
</reference>
<feature type="region of interest" description="Disordered" evidence="1">
    <location>
        <begin position="56"/>
        <end position="101"/>
    </location>
</feature>
<dbReference type="Gramene" id="AET7Gv20943900.20">
    <property type="protein sequence ID" value="AET7Gv20943900.20"/>
    <property type="gene ID" value="AET7Gv20943900"/>
</dbReference>
<sequence length="263" mass="29223">MIIWKSAGFLKRSKSLEHKEQRSNSVQYCTFFPLMIGALVAAQAAVQRSSSSMGKRAAANEQQYGQTSSSKRTTVWAEELHRRQGRSRRTGTRAGEKEQQALAQEIEEHAREIKEEACELLVHLIVEAGSGNAREELRPGGNAAAHARGSRRMRVSSKRMRGSSKRTHASSRRTCREVPTTPAGNRGGRGSRLRRSGWRRRSRYLATAAAAEVEQVRGDGGGALPAVRRIAQLGGAGPWRRRRKKTGAEGVVSDRFETRRFFL</sequence>
<feature type="compositionally biased region" description="Polar residues" evidence="1">
    <location>
        <begin position="60"/>
        <end position="73"/>
    </location>
</feature>
<proteinExistence type="predicted"/>
<feature type="compositionally biased region" description="Basic residues" evidence="1">
    <location>
        <begin position="148"/>
        <end position="173"/>
    </location>
</feature>
<evidence type="ECO:0000313" key="3">
    <source>
        <dbReference type="Proteomes" id="UP000015105"/>
    </source>
</evidence>
<reference evidence="2" key="4">
    <citation type="submission" date="2019-03" db="UniProtKB">
        <authorList>
            <consortium name="EnsemblPlants"/>
        </authorList>
    </citation>
    <scope>IDENTIFICATION</scope>
</reference>
<dbReference type="Gramene" id="AET7Gv20943900.22">
    <property type="protein sequence ID" value="AET7Gv20943900.22"/>
    <property type="gene ID" value="AET7Gv20943900"/>
</dbReference>
<dbReference type="Proteomes" id="UP000015105">
    <property type="component" value="Chromosome 7D"/>
</dbReference>
<dbReference type="EnsemblPlants" id="AET7Gv20943900.25">
    <property type="protein sequence ID" value="AET7Gv20943900.25"/>
    <property type="gene ID" value="AET7Gv20943900"/>
</dbReference>
<reference evidence="2" key="3">
    <citation type="journal article" date="2017" name="Nature">
        <title>Genome sequence of the progenitor of the wheat D genome Aegilops tauschii.</title>
        <authorList>
            <person name="Luo M.C."/>
            <person name="Gu Y.Q."/>
            <person name="Puiu D."/>
            <person name="Wang H."/>
            <person name="Twardziok S.O."/>
            <person name="Deal K.R."/>
            <person name="Huo N."/>
            <person name="Zhu T."/>
            <person name="Wang L."/>
            <person name="Wang Y."/>
            <person name="McGuire P.E."/>
            <person name="Liu S."/>
            <person name="Long H."/>
            <person name="Ramasamy R.K."/>
            <person name="Rodriguez J.C."/>
            <person name="Van S.L."/>
            <person name="Yuan L."/>
            <person name="Wang Z."/>
            <person name="Xia Z."/>
            <person name="Xiao L."/>
            <person name="Anderson O.D."/>
            <person name="Ouyang S."/>
            <person name="Liang Y."/>
            <person name="Zimin A.V."/>
            <person name="Pertea G."/>
            <person name="Qi P."/>
            <person name="Bennetzen J.L."/>
            <person name="Dai X."/>
            <person name="Dawson M.W."/>
            <person name="Muller H.G."/>
            <person name="Kugler K."/>
            <person name="Rivarola-Duarte L."/>
            <person name="Spannagl M."/>
            <person name="Mayer K.F.X."/>
            <person name="Lu F.H."/>
            <person name="Bevan M.W."/>
            <person name="Leroy P."/>
            <person name="Li P."/>
            <person name="You F.M."/>
            <person name="Sun Q."/>
            <person name="Liu Z."/>
            <person name="Lyons E."/>
            <person name="Wicker T."/>
            <person name="Salzberg S.L."/>
            <person name="Devos K.M."/>
            <person name="Dvorak J."/>
        </authorList>
    </citation>
    <scope>NUCLEOTIDE SEQUENCE [LARGE SCALE GENOMIC DNA]</scope>
    <source>
        <strain evidence="2">cv. AL8/78</strain>
    </source>
</reference>